<dbReference type="PANTHER" id="PTHR43000">
    <property type="entry name" value="DTDP-D-GLUCOSE 4,6-DEHYDRATASE-RELATED"/>
    <property type="match status" value="1"/>
</dbReference>
<dbReference type="AlphaFoldDB" id="A0A6M3IWT5"/>
<proteinExistence type="inferred from homology"/>
<gene>
    <name evidence="3" type="ORF">MM415B00892_0010</name>
</gene>
<feature type="domain" description="NAD-dependent epimerase/dehydratase" evidence="2">
    <location>
        <begin position="99"/>
        <end position="184"/>
    </location>
</feature>
<comment type="similarity">
    <text evidence="1">Belongs to the NAD(P)-dependent epimerase/dehydratase family.</text>
</comment>
<accession>A0A6M3IWT5</accession>
<reference evidence="3" key="1">
    <citation type="submission" date="2020-03" db="EMBL/GenBank/DDBJ databases">
        <title>The deep terrestrial virosphere.</title>
        <authorList>
            <person name="Holmfeldt K."/>
            <person name="Nilsson E."/>
            <person name="Simone D."/>
            <person name="Lopez-Fernandez M."/>
            <person name="Wu X."/>
            <person name="de Brujin I."/>
            <person name="Lundin D."/>
            <person name="Andersson A."/>
            <person name="Bertilsson S."/>
            <person name="Dopson M."/>
        </authorList>
    </citation>
    <scope>NUCLEOTIDE SEQUENCE</scope>
    <source>
        <strain evidence="3">MM415B00892</strain>
    </source>
</reference>
<name>A0A6M3IWT5_9ZZZZ</name>
<dbReference type="InterPro" id="IPR001509">
    <property type="entry name" value="Epimerase_deHydtase"/>
</dbReference>
<evidence type="ECO:0000259" key="2">
    <source>
        <dbReference type="Pfam" id="PF01370"/>
    </source>
</evidence>
<dbReference type="EMBL" id="MT141453">
    <property type="protein sequence ID" value="QJA61784.1"/>
    <property type="molecule type" value="Genomic_DNA"/>
</dbReference>
<protein>
    <submittedName>
        <fullName evidence="3">Putative NADH dehydrogenase</fullName>
    </submittedName>
</protein>
<evidence type="ECO:0000256" key="1">
    <source>
        <dbReference type="ARBA" id="ARBA00007637"/>
    </source>
</evidence>
<dbReference type="Gene3D" id="3.40.50.720">
    <property type="entry name" value="NAD(P)-binding Rossmann-like Domain"/>
    <property type="match status" value="1"/>
</dbReference>
<sequence length="259" mass="28868">MKKVLVTGSTGWIGKYCVKILRGKGYRVYPLLGDLLEKPKFLPVATHFLHLAWNVKPGYWENPENIDWFTASVKLINEFYEDGGRRIVLAGTNVDIGGTLYGRCKGALKTVLDAYRVTGLSTATGRIFYLYGPGEDPNRLISSIIISLLKGQEVVINHPSQMIDFLHVHDVASALCSILDSDVEGSVDIGSGNVTTTLRIAQIIGEIIGRPELIKSANIPSVERIICDTHRLKNEVGWKRKYNLDDGLEDTIEWWRGNL</sequence>
<dbReference type="SUPFAM" id="SSF51735">
    <property type="entry name" value="NAD(P)-binding Rossmann-fold domains"/>
    <property type="match status" value="1"/>
</dbReference>
<evidence type="ECO:0000313" key="3">
    <source>
        <dbReference type="EMBL" id="QJA61784.1"/>
    </source>
</evidence>
<dbReference type="Pfam" id="PF01370">
    <property type="entry name" value="Epimerase"/>
    <property type="match status" value="1"/>
</dbReference>
<dbReference type="InterPro" id="IPR036291">
    <property type="entry name" value="NAD(P)-bd_dom_sf"/>
</dbReference>
<organism evidence="3">
    <name type="scientific">viral metagenome</name>
    <dbReference type="NCBI Taxonomy" id="1070528"/>
    <lineage>
        <taxon>unclassified sequences</taxon>
        <taxon>metagenomes</taxon>
        <taxon>organismal metagenomes</taxon>
    </lineage>
</organism>